<accession>A0A8J3ZQP0</accession>
<keyword evidence="7" id="KW-0443">Lipid metabolism</keyword>
<dbReference type="SUPFAM" id="SSF53474">
    <property type="entry name" value="alpha/beta-Hydrolases"/>
    <property type="match status" value="1"/>
</dbReference>
<dbReference type="InterPro" id="IPR029058">
    <property type="entry name" value="AB_hydrolase_fold"/>
</dbReference>
<dbReference type="Pfam" id="PF00561">
    <property type="entry name" value="Abhydrolase_1"/>
    <property type="match status" value="1"/>
</dbReference>
<evidence type="ECO:0000256" key="14">
    <source>
        <dbReference type="ARBA" id="ARBA00049744"/>
    </source>
</evidence>
<dbReference type="AlphaFoldDB" id="A0A8J3ZQP0"/>
<evidence type="ECO:0000259" key="18">
    <source>
        <dbReference type="Pfam" id="PF05199"/>
    </source>
</evidence>
<keyword evidence="10" id="KW-0413">Isomerase</keyword>
<comment type="pathway">
    <text evidence="12">Steroid metabolism; cholesterol degradation.</text>
</comment>
<dbReference type="PANTHER" id="PTHR47470">
    <property type="entry name" value="CHOLESTEROL OXIDASE"/>
    <property type="match status" value="1"/>
</dbReference>
<feature type="domain" description="Glucose-methanol-choline oxidoreductase N-terminal" evidence="17">
    <location>
        <begin position="20"/>
        <end position="277"/>
    </location>
</feature>
<evidence type="ECO:0000256" key="4">
    <source>
        <dbReference type="ARBA" id="ARBA00022630"/>
    </source>
</evidence>
<dbReference type="InterPro" id="IPR007867">
    <property type="entry name" value="GMC_OxRtase_C"/>
</dbReference>
<evidence type="ECO:0000313" key="20">
    <source>
        <dbReference type="Proteomes" id="UP000635606"/>
    </source>
</evidence>
<comment type="caution">
    <text evidence="19">The sequence shown here is derived from an EMBL/GenBank/DDBJ whole genome shotgun (WGS) entry which is preliminary data.</text>
</comment>
<keyword evidence="3" id="KW-0153">Cholesterol metabolism</keyword>
<evidence type="ECO:0000256" key="6">
    <source>
        <dbReference type="ARBA" id="ARBA00023002"/>
    </source>
</evidence>
<dbReference type="GO" id="GO:0004769">
    <property type="term" value="F:steroid Delta-isomerase activity"/>
    <property type="evidence" value="ECO:0007669"/>
    <property type="project" value="UniProtKB-EC"/>
</dbReference>
<evidence type="ECO:0000256" key="10">
    <source>
        <dbReference type="ARBA" id="ARBA00023235"/>
    </source>
</evidence>
<evidence type="ECO:0000256" key="5">
    <source>
        <dbReference type="ARBA" id="ARBA00022827"/>
    </source>
</evidence>
<evidence type="ECO:0000256" key="11">
    <source>
        <dbReference type="ARBA" id="ARBA00038856"/>
    </source>
</evidence>
<dbReference type="Gene3D" id="3.40.50.1820">
    <property type="entry name" value="alpha/beta hydrolase"/>
    <property type="match status" value="1"/>
</dbReference>
<dbReference type="Proteomes" id="UP000635606">
    <property type="component" value="Unassembled WGS sequence"/>
</dbReference>
<feature type="domain" description="Glucose-methanol-choline oxidoreductase C-terminal" evidence="18">
    <location>
        <begin position="450"/>
        <end position="511"/>
    </location>
</feature>
<evidence type="ECO:0000313" key="19">
    <source>
        <dbReference type="EMBL" id="GIJ67996.1"/>
    </source>
</evidence>
<dbReference type="RefSeq" id="WP_203927952.1">
    <property type="nucleotide sequence ID" value="NZ_BOPH01000035.1"/>
</dbReference>
<protein>
    <recommendedName>
        <fullName evidence="14">Cholesterol oxidase</fullName>
        <ecNumber evidence="13">1.1.3.6</ecNumber>
        <ecNumber evidence="11">5.3.3.1</ecNumber>
    </recommendedName>
    <alternativeName>
        <fullName evidence="15">Cholesterol isomerase</fullName>
    </alternativeName>
</protein>
<dbReference type="EMBL" id="BOPH01000035">
    <property type="protein sequence ID" value="GIJ67996.1"/>
    <property type="molecule type" value="Genomic_DNA"/>
</dbReference>
<comment type="similarity">
    <text evidence="2">Belongs to the GMC oxidoreductase family.</text>
</comment>
<dbReference type="Pfam" id="PF05199">
    <property type="entry name" value="GMC_oxred_C"/>
    <property type="match status" value="1"/>
</dbReference>
<evidence type="ECO:0000256" key="9">
    <source>
        <dbReference type="ARBA" id="ARBA00023221"/>
    </source>
</evidence>
<dbReference type="Pfam" id="PF00732">
    <property type="entry name" value="GMC_oxred_N"/>
    <property type="match status" value="1"/>
</dbReference>
<evidence type="ECO:0000259" key="17">
    <source>
        <dbReference type="Pfam" id="PF00732"/>
    </source>
</evidence>
<keyword evidence="4" id="KW-0285">Flavoprotein</keyword>
<dbReference type="InterPro" id="IPR036188">
    <property type="entry name" value="FAD/NAD-bd_sf"/>
</dbReference>
<keyword evidence="20" id="KW-1185">Reference proteome</keyword>
<dbReference type="EC" id="5.3.3.1" evidence="11"/>
<feature type="domain" description="AB hydrolase-1" evidence="16">
    <location>
        <begin position="773"/>
        <end position="1051"/>
    </location>
</feature>
<dbReference type="GO" id="GO:0050660">
    <property type="term" value="F:flavin adenine dinucleotide binding"/>
    <property type="evidence" value="ECO:0007669"/>
    <property type="project" value="InterPro"/>
</dbReference>
<gene>
    <name evidence="19" type="ORF">Voc01_029130</name>
</gene>
<keyword evidence="5" id="KW-0274">FAD</keyword>
<proteinExistence type="inferred from homology"/>
<evidence type="ECO:0000259" key="16">
    <source>
        <dbReference type="Pfam" id="PF00561"/>
    </source>
</evidence>
<comment type="cofactor">
    <cofactor evidence="1">
        <name>FAD</name>
        <dbReference type="ChEBI" id="CHEBI:57692"/>
    </cofactor>
</comment>
<dbReference type="InterPro" id="IPR000073">
    <property type="entry name" value="AB_hydrolase_1"/>
</dbReference>
<sequence length="1076" mass="113196">MNSTGLAAPVDALGDHYDAVVVGSGYGGAVCAARLATAGWRVCVLERGRELRPGQFPETVAALAAELQVRTDTRRFGRTDRLMDLRTGRSGSVVLGCGLGGGSLINAGVVTRPPAAVFEDPRWPVELRGDALAPFLDRAERMLGAARYPEGWPRSSRVDALERIGSALGGRVERPPVTISFRAGANHVGYEQAACTLCGNCATGCNHGAKSTLATTYLPVAVAHGAHLFTGVDVRTVLRGSDGEWTVSMAGPTGFVRAPVVVLAAGALGSTEILLRSRAAGLRLSRRLGAAFTGNGGALAFCYGGSAPIAGWGTRRPASASDPPGPTIAGVLRLDDGRLVEDGVVPTALAELTAAALALRAEGRAGFAPSPRRLRDVVTRSHRIPADRTLMLLLVNADEATGRLVRAPDPVGVRVVGGISRPDARALRAVAAAVGGRLVTDHFAGPTERVSVHPLGGAPVGDDGRHGVVDHSGRVFSGASDEVHDGLYVVDGAIVPRSLVANPLLTITALAERCADLIVAARAPRGTSSRPGGRGGRLRFTERLRGHLGRNADGDPQAGAAQGLADGTPLDLRLTLSTDRPGTFDPQWTVAGAVVAPALAPRRLRVVRGGFRVDADGHLDARYSLDLVSDDGHRFALTGTKRVHPSMDARALWRETTTLSVVVRECAADRVVAAGTASITATDLLRQLGSVRLAPLTPRAAPTTRDARAMPWLGGVPVAARRVIGLRGRRRALRLPEPEPRWCAADGTWHGGEEAGPDAWLRLVRYRGGPRGPVMLAPGFSMSATSFLVDTIAENLVEHLVAAGYDVWLFDYRASIDLPSARSAFTIDHLALVDWPTAVAEVLRRTGRGTTHALGHCVGSLTLMMALAAGLRGVRSAVCMQSTLHPVPSTLNALKGALPIGRVVRAAGVRHLAPARGGSLPALAANALLRTVPAPPGERCGRAICDWVNALYGSTHRHAQLDDATHDALGDLFDVGSVPALEQLSRIVRQRSVAARYTAHPERLRLPVLLVQGECNDIFRPAGSLRTLEWLTAANGPGHCERIVLPGYAHLDALIGRTAAADVYPLLTAHLNRHDR</sequence>
<dbReference type="EC" id="1.1.3.6" evidence="13"/>
<evidence type="ECO:0000256" key="1">
    <source>
        <dbReference type="ARBA" id="ARBA00001974"/>
    </source>
</evidence>
<evidence type="ECO:0000256" key="3">
    <source>
        <dbReference type="ARBA" id="ARBA00022548"/>
    </source>
</evidence>
<dbReference type="Gene3D" id="3.50.50.60">
    <property type="entry name" value="FAD/NAD(P)-binding domain"/>
    <property type="match status" value="3"/>
</dbReference>
<dbReference type="SUPFAM" id="SSF51905">
    <property type="entry name" value="FAD/NAD(P)-binding domain"/>
    <property type="match status" value="1"/>
</dbReference>
<keyword evidence="6" id="KW-0560">Oxidoreductase</keyword>
<keyword evidence="9" id="KW-0753">Steroid metabolism</keyword>
<dbReference type="GO" id="GO:0008203">
    <property type="term" value="P:cholesterol metabolic process"/>
    <property type="evidence" value="ECO:0007669"/>
    <property type="project" value="UniProtKB-KW"/>
</dbReference>
<evidence type="ECO:0000256" key="12">
    <source>
        <dbReference type="ARBA" id="ARBA00049645"/>
    </source>
</evidence>
<evidence type="ECO:0000256" key="8">
    <source>
        <dbReference type="ARBA" id="ARBA00023166"/>
    </source>
</evidence>
<evidence type="ECO:0000256" key="15">
    <source>
        <dbReference type="ARBA" id="ARBA00049778"/>
    </source>
</evidence>
<organism evidence="19 20">
    <name type="scientific">Virgisporangium ochraceum</name>
    <dbReference type="NCBI Taxonomy" id="65505"/>
    <lineage>
        <taxon>Bacteria</taxon>
        <taxon>Bacillati</taxon>
        <taxon>Actinomycetota</taxon>
        <taxon>Actinomycetes</taxon>
        <taxon>Micromonosporales</taxon>
        <taxon>Micromonosporaceae</taxon>
        <taxon>Virgisporangium</taxon>
    </lineage>
</organism>
<name>A0A8J3ZQP0_9ACTN</name>
<evidence type="ECO:0000256" key="13">
    <source>
        <dbReference type="ARBA" id="ARBA00049723"/>
    </source>
</evidence>
<dbReference type="GO" id="GO:0016995">
    <property type="term" value="F:cholesterol oxidase activity"/>
    <property type="evidence" value="ECO:0007669"/>
    <property type="project" value="UniProtKB-EC"/>
</dbReference>
<dbReference type="InterPro" id="IPR000172">
    <property type="entry name" value="GMC_OxRdtase_N"/>
</dbReference>
<evidence type="ECO:0000256" key="7">
    <source>
        <dbReference type="ARBA" id="ARBA00023098"/>
    </source>
</evidence>
<dbReference type="InterPro" id="IPR052542">
    <property type="entry name" value="Cholesterol_Oxidase"/>
</dbReference>
<keyword evidence="8" id="KW-1207">Sterol metabolism</keyword>
<evidence type="ECO:0000256" key="2">
    <source>
        <dbReference type="ARBA" id="ARBA00010790"/>
    </source>
</evidence>
<reference evidence="19" key="1">
    <citation type="submission" date="2021-01" db="EMBL/GenBank/DDBJ databases">
        <title>Whole genome shotgun sequence of Virgisporangium ochraceum NBRC 16418.</title>
        <authorList>
            <person name="Komaki H."/>
            <person name="Tamura T."/>
        </authorList>
    </citation>
    <scope>NUCLEOTIDE SEQUENCE</scope>
    <source>
        <strain evidence="19">NBRC 16418</strain>
    </source>
</reference>
<dbReference type="PANTHER" id="PTHR47470:SF1">
    <property type="entry name" value="FAD-DEPENDENT OXIDOREDUCTASE 2 FAD BINDING DOMAIN-CONTAINING PROTEIN"/>
    <property type="match status" value="1"/>
</dbReference>